<accession>A0A068TS09</accession>
<sequence>MPKFLHRSLMFHNSDVLTRDATQGKASLIVHSFSFPPATPGYSIVNRMCSTRQIFMDTMTSSTCSNRFTFMDTWV</sequence>
<evidence type="ECO:0000313" key="2">
    <source>
        <dbReference type="Proteomes" id="UP000295252"/>
    </source>
</evidence>
<keyword evidence="2" id="KW-1185">Reference proteome</keyword>
<dbReference type="Gramene" id="CDO98709">
    <property type="protein sequence ID" value="CDO98709"/>
    <property type="gene ID" value="GSCOC_T00025606001"/>
</dbReference>
<evidence type="ECO:0000313" key="1">
    <source>
        <dbReference type="EMBL" id="CDO98709.1"/>
    </source>
</evidence>
<gene>
    <name evidence="1" type="ORF">GSCOC_T00025606001</name>
</gene>
<name>A0A068TS09_COFCA</name>
<reference evidence="2" key="1">
    <citation type="journal article" date="2014" name="Science">
        <title>The coffee genome provides insight into the convergent evolution of caffeine biosynthesis.</title>
        <authorList>
            <person name="Denoeud F."/>
            <person name="Carretero-Paulet L."/>
            <person name="Dereeper A."/>
            <person name="Droc G."/>
            <person name="Guyot R."/>
            <person name="Pietrella M."/>
            <person name="Zheng C."/>
            <person name="Alberti A."/>
            <person name="Anthony F."/>
            <person name="Aprea G."/>
            <person name="Aury J.M."/>
            <person name="Bento P."/>
            <person name="Bernard M."/>
            <person name="Bocs S."/>
            <person name="Campa C."/>
            <person name="Cenci A."/>
            <person name="Combes M.C."/>
            <person name="Crouzillat D."/>
            <person name="Da Silva C."/>
            <person name="Daddiego L."/>
            <person name="De Bellis F."/>
            <person name="Dussert S."/>
            <person name="Garsmeur O."/>
            <person name="Gayraud T."/>
            <person name="Guignon V."/>
            <person name="Jahn K."/>
            <person name="Jamilloux V."/>
            <person name="Joet T."/>
            <person name="Labadie K."/>
            <person name="Lan T."/>
            <person name="Leclercq J."/>
            <person name="Lepelley M."/>
            <person name="Leroy T."/>
            <person name="Li L.T."/>
            <person name="Librado P."/>
            <person name="Lopez L."/>
            <person name="Munoz A."/>
            <person name="Noel B."/>
            <person name="Pallavicini A."/>
            <person name="Perrotta G."/>
            <person name="Poncet V."/>
            <person name="Pot D."/>
            <person name="Priyono X."/>
            <person name="Rigoreau M."/>
            <person name="Rouard M."/>
            <person name="Rozas J."/>
            <person name="Tranchant-Dubreuil C."/>
            <person name="VanBuren R."/>
            <person name="Zhang Q."/>
            <person name="Andrade A.C."/>
            <person name="Argout X."/>
            <person name="Bertrand B."/>
            <person name="de Kochko A."/>
            <person name="Graziosi G."/>
            <person name="Henry R.J."/>
            <person name="Jayarama X."/>
            <person name="Ming R."/>
            <person name="Nagai C."/>
            <person name="Rounsley S."/>
            <person name="Sankoff D."/>
            <person name="Giuliano G."/>
            <person name="Albert V.A."/>
            <person name="Wincker P."/>
            <person name="Lashermes P."/>
        </authorList>
    </citation>
    <scope>NUCLEOTIDE SEQUENCE [LARGE SCALE GENOMIC DNA]</scope>
    <source>
        <strain evidence="2">cv. DH200-94</strain>
    </source>
</reference>
<proteinExistence type="predicted"/>
<dbReference type="Proteomes" id="UP000295252">
    <property type="component" value="Chromosome V"/>
</dbReference>
<dbReference type="EMBL" id="HG739087">
    <property type="protein sequence ID" value="CDO98709.1"/>
    <property type="molecule type" value="Genomic_DNA"/>
</dbReference>
<organism evidence="1 2">
    <name type="scientific">Coffea canephora</name>
    <name type="common">Robusta coffee</name>
    <dbReference type="NCBI Taxonomy" id="49390"/>
    <lineage>
        <taxon>Eukaryota</taxon>
        <taxon>Viridiplantae</taxon>
        <taxon>Streptophyta</taxon>
        <taxon>Embryophyta</taxon>
        <taxon>Tracheophyta</taxon>
        <taxon>Spermatophyta</taxon>
        <taxon>Magnoliopsida</taxon>
        <taxon>eudicotyledons</taxon>
        <taxon>Gunneridae</taxon>
        <taxon>Pentapetalae</taxon>
        <taxon>asterids</taxon>
        <taxon>lamiids</taxon>
        <taxon>Gentianales</taxon>
        <taxon>Rubiaceae</taxon>
        <taxon>Ixoroideae</taxon>
        <taxon>Gardenieae complex</taxon>
        <taxon>Bertiereae - Coffeeae clade</taxon>
        <taxon>Coffeeae</taxon>
        <taxon>Coffea</taxon>
    </lineage>
</organism>
<dbReference type="InParanoid" id="A0A068TS09"/>
<protein>
    <submittedName>
        <fullName evidence="1">Uncharacterized protein</fullName>
    </submittedName>
</protein>
<dbReference type="AlphaFoldDB" id="A0A068TS09"/>